<sequence length="231" mass="24363">MDVAGPAAVGRPGTVDCTTPMSCAGGISGSRTASTTDTVLATVAAVLAACLIVIRFSFFLHLHLVRRDLSPVRNTVSDLGTGRSRREFTVMGALTAVAYVLVLLACQGQGTGPGVQLVILAAAIADMVVMLGFPTDLTGTGRTRSGRIHLILAVVQFTGIFVATVNLDFTPVLPAGLQEAMRWAVRVSFHVFVAALILPKLRRRWPGLAERVFLVVTPLWFLVVAVALGVA</sequence>
<name>G0HA39_CORVD</name>
<evidence type="ECO:0000313" key="3">
    <source>
        <dbReference type="Proteomes" id="UP000006659"/>
    </source>
</evidence>
<protein>
    <submittedName>
        <fullName evidence="2">Putative membrane protein</fullName>
    </submittedName>
</protein>
<dbReference type="InterPro" id="IPR009339">
    <property type="entry name" value="DUF998"/>
</dbReference>
<dbReference type="Proteomes" id="UP000006659">
    <property type="component" value="Chromosome"/>
</dbReference>
<keyword evidence="1" id="KW-0812">Transmembrane</keyword>
<accession>G0HA39</accession>
<dbReference type="STRING" id="858619.CVAR_0705"/>
<organism evidence="2 3">
    <name type="scientific">Corynebacterium variabile (strain DSM 44702 / CIP 107183 / JCM 12073 / NCIMB 30131)</name>
    <name type="common">Corynebacterium mooreparkense</name>
    <dbReference type="NCBI Taxonomy" id="858619"/>
    <lineage>
        <taxon>Bacteria</taxon>
        <taxon>Bacillati</taxon>
        <taxon>Actinomycetota</taxon>
        <taxon>Actinomycetes</taxon>
        <taxon>Mycobacteriales</taxon>
        <taxon>Corynebacteriaceae</taxon>
        <taxon>Corynebacterium</taxon>
    </lineage>
</organism>
<feature type="transmembrane region" description="Helical" evidence="1">
    <location>
        <begin position="211"/>
        <end position="230"/>
    </location>
</feature>
<gene>
    <name evidence="2" type="ordered locus">CVAR_0705</name>
</gene>
<keyword evidence="1" id="KW-1133">Transmembrane helix</keyword>
<feature type="transmembrane region" description="Helical" evidence="1">
    <location>
        <begin position="181"/>
        <end position="199"/>
    </location>
</feature>
<reference evidence="2 3" key="1">
    <citation type="journal article" date="2011" name="BMC Genomics">
        <title>Complete genome sequence of Corynebacterium variabile DSM 44702 isolated from the surface of smear-ripened cheeses and insights into cheese ripening and flavor generation.</title>
        <authorList>
            <person name="Schroeder J."/>
            <person name="Maus I."/>
            <person name="Trost E."/>
            <person name="Tauch A."/>
        </authorList>
    </citation>
    <scope>NUCLEOTIDE SEQUENCE [LARGE SCALE GENOMIC DNA]</scope>
    <source>
        <strain evidence="3">DSM 44702 / JCM 12073 / NCIMB 30131</strain>
    </source>
</reference>
<proteinExistence type="predicted"/>
<dbReference type="KEGG" id="cva:CVAR_0705"/>
<dbReference type="HOGENOM" id="CLU_1198167_0_0_11"/>
<keyword evidence="1" id="KW-0472">Membrane</keyword>
<feature type="transmembrane region" description="Helical" evidence="1">
    <location>
        <begin position="117"/>
        <end position="137"/>
    </location>
</feature>
<evidence type="ECO:0000313" key="2">
    <source>
        <dbReference type="EMBL" id="AEK36055.1"/>
    </source>
</evidence>
<feature type="transmembrane region" description="Helical" evidence="1">
    <location>
        <begin position="86"/>
        <end position="105"/>
    </location>
</feature>
<evidence type="ECO:0000256" key="1">
    <source>
        <dbReference type="SAM" id="Phobius"/>
    </source>
</evidence>
<feature type="transmembrane region" description="Helical" evidence="1">
    <location>
        <begin position="39"/>
        <end position="65"/>
    </location>
</feature>
<dbReference type="EMBL" id="CP002917">
    <property type="protein sequence ID" value="AEK36055.1"/>
    <property type="molecule type" value="Genomic_DNA"/>
</dbReference>
<feature type="transmembrane region" description="Helical" evidence="1">
    <location>
        <begin position="149"/>
        <end position="169"/>
    </location>
</feature>
<dbReference type="eggNOG" id="ENOG5032ZJ4">
    <property type="taxonomic scope" value="Bacteria"/>
</dbReference>
<dbReference type="Pfam" id="PF06197">
    <property type="entry name" value="DUF998"/>
    <property type="match status" value="1"/>
</dbReference>
<dbReference type="AlphaFoldDB" id="G0HA39"/>